<dbReference type="Gene3D" id="3.30.530.20">
    <property type="match status" value="1"/>
</dbReference>
<proteinExistence type="predicted"/>
<evidence type="ECO:0000313" key="2">
    <source>
        <dbReference type="EMBL" id="TNJ62104.1"/>
    </source>
</evidence>
<protein>
    <submittedName>
        <fullName evidence="2">Polyketide cyclase</fullName>
    </submittedName>
</protein>
<sequence>MAANQYFMPTNWRIKGDIWEVYEICSNFKDYQRWWPDVYLNIQEAGTDEETGNEVYAILSKAKLPYKLRWKSYKTTEHAPHSLSLKASGDMVGHGTWRFEQEGEYVNVQFDWYVNAEKPILKYLSPIMKPMFQSNHYWAMDRGKESLERELERRRKVGVSIVN</sequence>
<dbReference type="Pfam" id="PF03364">
    <property type="entry name" value="Polyketide_cyc"/>
    <property type="match status" value="1"/>
</dbReference>
<accession>A0A5C4SZ56</accession>
<evidence type="ECO:0000313" key="3">
    <source>
        <dbReference type="Proteomes" id="UP000307943"/>
    </source>
</evidence>
<comment type="caution">
    <text evidence="2">The sequence shown here is derived from an EMBL/GenBank/DDBJ whole genome shotgun (WGS) entry which is preliminary data.</text>
</comment>
<dbReference type="InterPro" id="IPR023393">
    <property type="entry name" value="START-like_dom_sf"/>
</dbReference>
<dbReference type="SUPFAM" id="SSF55961">
    <property type="entry name" value="Bet v1-like"/>
    <property type="match status" value="1"/>
</dbReference>
<name>A0A5C4SZ56_9BACL</name>
<feature type="domain" description="Coenzyme Q-binding protein COQ10 START" evidence="1">
    <location>
        <begin position="20"/>
        <end position="128"/>
    </location>
</feature>
<dbReference type="EMBL" id="VDCQ01000065">
    <property type="protein sequence ID" value="TNJ62104.1"/>
    <property type="molecule type" value="Genomic_DNA"/>
</dbReference>
<keyword evidence="3" id="KW-1185">Reference proteome</keyword>
<dbReference type="AlphaFoldDB" id="A0A5C4SZ56"/>
<evidence type="ECO:0000259" key="1">
    <source>
        <dbReference type="Pfam" id="PF03364"/>
    </source>
</evidence>
<dbReference type="RefSeq" id="WP_139606375.1">
    <property type="nucleotide sequence ID" value="NZ_VDCQ01000065.1"/>
</dbReference>
<dbReference type="Proteomes" id="UP000307943">
    <property type="component" value="Unassembled WGS sequence"/>
</dbReference>
<organism evidence="2 3">
    <name type="scientific">Paenibacillus hemerocallicola</name>
    <dbReference type="NCBI Taxonomy" id="1172614"/>
    <lineage>
        <taxon>Bacteria</taxon>
        <taxon>Bacillati</taxon>
        <taxon>Bacillota</taxon>
        <taxon>Bacilli</taxon>
        <taxon>Bacillales</taxon>
        <taxon>Paenibacillaceae</taxon>
        <taxon>Paenibacillus</taxon>
    </lineage>
</organism>
<gene>
    <name evidence="2" type="ORF">FE784_32260</name>
</gene>
<dbReference type="OrthoDB" id="5402478at2"/>
<reference evidence="2 3" key="1">
    <citation type="submission" date="2019-05" db="EMBL/GenBank/DDBJ databases">
        <title>We sequenced the genome of Paenibacillus hemerocallicola KCTC 33185 for further insight into its adaptation and study the phylogeny of Paenibacillus.</title>
        <authorList>
            <person name="Narsing Rao M.P."/>
        </authorList>
    </citation>
    <scope>NUCLEOTIDE SEQUENCE [LARGE SCALE GENOMIC DNA]</scope>
    <source>
        <strain evidence="2 3">KCTC 33185</strain>
    </source>
</reference>
<dbReference type="InterPro" id="IPR005031">
    <property type="entry name" value="COQ10_START"/>
</dbReference>